<dbReference type="Proteomes" id="UP001596203">
    <property type="component" value="Unassembled WGS sequence"/>
</dbReference>
<evidence type="ECO:0000313" key="2">
    <source>
        <dbReference type="EMBL" id="MFC6015184.1"/>
    </source>
</evidence>
<dbReference type="RefSeq" id="WP_377416973.1">
    <property type="nucleotide sequence ID" value="NZ_JBHSPR010000001.1"/>
</dbReference>
<keyword evidence="1" id="KW-0812">Transmembrane</keyword>
<reference evidence="3" key="1">
    <citation type="journal article" date="2019" name="Int. J. Syst. Evol. Microbiol.">
        <title>The Global Catalogue of Microorganisms (GCM) 10K type strain sequencing project: providing services to taxonomists for standard genome sequencing and annotation.</title>
        <authorList>
            <consortium name="The Broad Institute Genomics Platform"/>
            <consortium name="The Broad Institute Genome Sequencing Center for Infectious Disease"/>
            <person name="Wu L."/>
            <person name="Ma J."/>
        </authorList>
    </citation>
    <scope>NUCLEOTIDE SEQUENCE [LARGE SCALE GENOMIC DNA]</scope>
    <source>
        <strain evidence="3">ZS-35-S2</strain>
    </source>
</reference>
<accession>A0ABW1K2M9</accession>
<comment type="caution">
    <text evidence="2">The sequence shown here is derived from an EMBL/GenBank/DDBJ whole genome shotgun (WGS) entry which is preliminary data.</text>
</comment>
<evidence type="ECO:0000256" key="1">
    <source>
        <dbReference type="SAM" id="Phobius"/>
    </source>
</evidence>
<proteinExistence type="predicted"/>
<sequence>MTYPSRPSRPLPGRKSGTTMPVLLNVLVTLLAVSCVVGAGGGFWLFRSFQEAAGPARRAGDWYLSDLRAGNWAGAYGQICAATRRSVTEQEFAIAQQAGPKVTDYEVVGTKAGNDNGRRTATLTLRVTDVSGAVRTQELRLVKEGVRWRPCP</sequence>
<feature type="transmembrane region" description="Helical" evidence="1">
    <location>
        <begin position="20"/>
        <end position="46"/>
    </location>
</feature>
<protein>
    <recommendedName>
        <fullName evidence="4">DUF4878 domain-containing protein</fullName>
    </recommendedName>
</protein>
<evidence type="ECO:0000313" key="3">
    <source>
        <dbReference type="Proteomes" id="UP001596203"/>
    </source>
</evidence>
<evidence type="ECO:0008006" key="4">
    <source>
        <dbReference type="Google" id="ProtNLM"/>
    </source>
</evidence>
<keyword evidence="1" id="KW-0472">Membrane</keyword>
<keyword evidence="1" id="KW-1133">Transmembrane helix</keyword>
<name>A0ABW1K2M9_9ACTN</name>
<gene>
    <name evidence="2" type="ORF">ACFP2T_03115</name>
</gene>
<dbReference type="EMBL" id="JBHSPR010000001">
    <property type="protein sequence ID" value="MFC6015184.1"/>
    <property type="molecule type" value="Genomic_DNA"/>
</dbReference>
<keyword evidence="3" id="KW-1185">Reference proteome</keyword>
<dbReference type="PROSITE" id="PS51257">
    <property type="entry name" value="PROKAR_LIPOPROTEIN"/>
    <property type="match status" value="1"/>
</dbReference>
<organism evidence="2 3">
    <name type="scientific">Plantactinospora solaniradicis</name>
    <dbReference type="NCBI Taxonomy" id="1723736"/>
    <lineage>
        <taxon>Bacteria</taxon>
        <taxon>Bacillati</taxon>
        <taxon>Actinomycetota</taxon>
        <taxon>Actinomycetes</taxon>
        <taxon>Micromonosporales</taxon>
        <taxon>Micromonosporaceae</taxon>
        <taxon>Plantactinospora</taxon>
    </lineage>
</organism>